<gene>
    <name evidence="10" type="primary">engB</name>
    <name evidence="12" type="ORF">J2Z42_001453</name>
</gene>
<comment type="function">
    <text evidence="10">Necessary for normal cell division and for the maintenance of normal septation.</text>
</comment>
<keyword evidence="4" id="KW-0479">Metal-binding</keyword>
<comment type="cofactor">
    <cofactor evidence="1">
        <name>Mg(2+)</name>
        <dbReference type="ChEBI" id="CHEBI:18420"/>
    </cofactor>
</comment>
<evidence type="ECO:0000256" key="2">
    <source>
        <dbReference type="ARBA" id="ARBA00009638"/>
    </source>
</evidence>
<keyword evidence="3 10" id="KW-0132">Cell division</keyword>
<dbReference type="SUPFAM" id="SSF52540">
    <property type="entry name" value="P-loop containing nucleoside triphosphate hydrolases"/>
    <property type="match status" value="1"/>
</dbReference>
<dbReference type="PANTHER" id="PTHR11649:SF13">
    <property type="entry name" value="ENGB-TYPE G DOMAIN-CONTAINING PROTEIN"/>
    <property type="match status" value="1"/>
</dbReference>
<sequence>MEVKQAEFIISAVKKNQYPKDNFKEIAFVGRSNVGKSSLINTIVNRRKLVKVSSTPGKTRLINFFMINKKFYFVDLPGYGYAKISKSQKDSWRKIIETYLTRREQLKAIILLLDSRHKPTSDDVTMYNWIKYYKYNVIVVATKIDKLSKNQLNKNLKIIRDTLDLDSNHKILTFSSLNKFGKDQLLNEIEGIIEDN</sequence>
<keyword evidence="8 10" id="KW-0717">Septation</keyword>
<dbReference type="NCBIfam" id="TIGR03598">
    <property type="entry name" value="GTPase_YsxC"/>
    <property type="match status" value="1"/>
</dbReference>
<evidence type="ECO:0000256" key="9">
    <source>
        <dbReference type="ARBA" id="ARBA00023306"/>
    </source>
</evidence>
<protein>
    <recommendedName>
        <fullName evidence="10">Probable GTP-binding protein EngB</fullName>
    </recommendedName>
</protein>
<evidence type="ECO:0000256" key="1">
    <source>
        <dbReference type="ARBA" id="ARBA00001946"/>
    </source>
</evidence>
<proteinExistence type="inferred from homology"/>
<evidence type="ECO:0000313" key="12">
    <source>
        <dbReference type="EMBL" id="MBP2032779.1"/>
    </source>
</evidence>
<reference evidence="12 13" key="1">
    <citation type="submission" date="2021-03" db="EMBL/GenBank/DDBJ databases">
        <title>Genomic Encyclopedia of Type Strains, Phase IV (KMG-IV): sequencing the most valuable type-strain genomes for metagenomic binning, comparative biology and taxonomic classification.</title>
        <authorList>
            <person name="Goeker M."/>
        </authorList>
    </citation>
    <scope>NUCLEOTIDE SEQUENCE [LARGE SCALE GENOMIC DNA]</scope>
    <source>
        <strain evidence="12 13">DSM 28783</strain>
    </source>
</reference>
<organism evidence="12 13">
    <name type="scientific">Clostridium algifaecis</name>
    <dbReference type="NCBI Taxonomy" id="1472040"/>
    <lineage>
        <taxon>Bacteria</taxon>
        <taxon>Bacillati</taxon>
        <taxon>Bacillota</taxon>
        <taxon>Clostridia</taxon>
        <taxon>Eubacteriales</taxon>
        <taxon>Clostridiaceae</taxon>
        <taxon>Clostridium</taxon>
    </lineage>
</organism>
<evidence type="ECO:0000256" key="6">
    <source>
        <dbReference type="ARBA" id="ARBA00022842"/>
    </source>
</evidence>
<name>A0ABS4KRW7_9CLOT</name>
<evidence type="ECO:0000256" key="3">
    <source>
        <dbReference type="ARBA" id="ARBA00022618"/>
    </source>
</evidence>
<evidence type="ECO:0000256" key="10">
    <source>
        <dbReference type="HAMAP-Rule" id="MF_00321"/>
    </source>
</evidence>
<evidence type="ECO:0000256" key="7">
    <source>
        <dbReference type="ARBA" id="ARBA00023134"/>
    </source>
</evidence>
<evidence type="ECO:0000313" key="13">
    <source>
        <dbReference type="Proteomes" id="UP001519307"/>
    </source>
</evidence>
<evidence type="ECO:0000256" key="5">
    <source>
        <dbReference type="ARBA" id="ARBA00022741"/>
    </source>
</evidence>
<dbReference type="Pfam" id="PF01926">
    <property type="entry name" value="MMR_HSR1"/>
    <property type="match status" value="1"/>
</dbReference>
<evidence type="ECO:0000259" key="11">
    <source>
        <dbReference type="PROSITE" id="PS51706"/>
    </source>
</evidence>
<keyword evidence="6" id="KW-0460">Magnesium</keyword>
<evidence type="ECO:0000256" key="4">
    <source>
        <dbReference type="ARBA" id="ARBA00022723"/>
    </source>
</evidence>
<comment type="caution">
    <text evidence="12">The sequence shown here is derived from an EMBL/GenBank/DDBJ whole genome shotgun (WGS) entry which is preliminary data.</text>
</comment>
<dbReference type="EMBL" id="JAGGLM010000007">
    <property type="protein sequence ID" value="MBP2032779.1"/>
    <property type="molecule type" value="Genomic_DNA"/>
</dbReference>
<dbReference type="HAMAP" id="MF_00321">
    <property type="entry name" value="GTPase_EngB"/>
    <property type="match status" value="1"/>
</dbReference>
<dbReference type="Gene3D" id="3.40.50.300">
    <property type="entry name" value="P-loop containing nucleotide triphosphate hydrolases"/>
    <property type="match status" value="1"/>
</dbReference>
<dbReference type="Proteomes" id="UP001519307">
    <property type="component" value="Unassembled WGS sequence"/>
</dbReference>
<dbReference type="InterPro" id="IPR027417">
    <property type="entry name" value="P-loop_NTPase"/>
</dbReference>
<dbReference type="InterPro" id="IPR019987">
    <property type="entry name" value="GTP-bd_ribosome_bio_YsxC"/>
</dbReference>
<evidence type="ECO:0000256" key="8">
    <source>
        <dbReference type="ARBA" id="ARBA00023210"/>
    </source>
</evidence>
<keyword evidence="13" id="KW-1185">Reference proteome</keyword>
<dbReference type="PROSITE" id="PS51706">
    <property type="entry name" value="G_ENGB"/>
    <property type="match status" value="1"/>
</dbReference>
<keyword evidence="9 10" id="KW-0131">Cell cycle</keyword>
<dbReference type="InterPro" id="IPR006073">
    <property type="entry name" value="GTP-bd"/>
</dbReference>
<accession>A0ABS4KRW7</accession>
<dbReference type="InterPro" id="IPR030393">
    <property type="entry name" value="G_ENGB_dom"/>
</dbReference>
<dbReference type="PANTHER" id="PTHR11649">
    <property type="entry name" value="MSS1/TRME-RELATED GTP-BINDING PROTEIN"/>
    <property type="match status" value="1"/>
</dbReference>
<keyword evidence="5 10" id="KW-0547">Nucleotide-binding</keyword>
<dbReference type="RefSeq" id="WP_209701951.1">
    <property type="nucleotide sequence ID" value="NZ_JAGGLM010000007.1"/>
</dbReference>
<keyword evidence="7 10" id="KW-0342">GTP-binding</keyword>
<comment type="similarity">
    <text evidence="2 10">Belongs to the TRAFAC class TrmE-Era-EngA-EngB-Septin-like GTPase superfamily. EngB GTPase family.</text>
</comment>
<feature type="domain" description="EngB-type G" evidence="11">
    <location>
        <begin position="22"/>
        <end position="195"/>
    </location>
</feature>
<dbReference type="CDD" id="cd01876">
    <property type="entry name" value="YihA_EngB"/>
    <property type="match status" value="1"/>
</dbReference>